<protein>
    <submittedName>
        <fullName evidence="3">DUF1521 domain-containing protein</fullName>
    </submittedName>
</protein>
<proteinExistence type="predicted"/>
<comment type="caution">
    <text evidence="3">The sequence shown here is derived from an EMBL/GenBank/DDBJ whole genome shotgun (WGS) entry which is preliminary data.</text>
</comment>
<name>A0A8J7QEP0_9BACT</name>
<reference evidence="3" key="1">
    <citation type="submission" date="2021-03" db="EMBL/GenBank/DDBJ databases">
        <authorList>
            <person name="Wang G."/>
        </authorList>
    </citation>
    <scope>NUCLEOTIDE SEQUENCE</scope>
    <source>
        <strain evidence="3">KCTC 12899</strain>
    </source>
</reference>
<dbReference type="PROSITE" id="PS00018">
    <property type="entry name" value="EF_HAND_1"/>
    <property type="match status" value="1"/>
</dbReference>
<gene>
    <name evidence="3" type="ORF">J3U88_29165</name>
</gene>
<dbReference type="RefSeq" id="WP_207862552.1">
    <property type="nucleotide sequence ID" value="NZ_JAFREP010000039.1"/>
</dbReference>
<evidence type="ECO:0000256" key="1">
    <source>
        <dbReference type="SAM" id="Coils"/>
    </source>
</evidence>
<sequence>MVDGINSDPSIQGMNLGEGNLEPFDIQTLLLTLQMERSETLNGSLMDQANQMKASNEKLKQANQVMANLRVAQANAQAPDDVTWNVDKNSNVITLDGYQIELNESRSQWTLSKLDDNGEKIPGSETRIWGDPHVDEDNDGRTDWDFKKDTTFVLEDGTKISVGTKQWGNSDYTTSDTLTITKGDQAIQVTGLTQNDDTPLSISDVGLNGRQLDMDTTDGHYVYANASVNQWTDGSGTDLGDDQGNWKMHFESEATNAAETYQQKQVDVDPETVQWLKDNGVTIVDSDGDGQLSADDLASTIENLKGTIDTLNATSQMDMIRLQSLNNKYTQSFDMMTNFIKKFDANKDGIIRNMG</sequence>
<feature type="coiled-coil region" evidence="1">
    <location>
        <begin position="45"/>
        <end position="72"/>
    </location>
</feature>
<dbReference type="InterPro" id="IPR018247">
    <property type="entry name" value="EF_Hand_1_Ca_BS"/>
</dbReference>
<dbReference type="EMBL" id="JAFREP010000039">
    <property type="protein sequence ID" value="MBO1322579.1"/>
    <property type="molecule type" value="Genomic_DNA"/>
</dbReference>
<dbReference type="Proteomes" id="UP000664417">
    <property type="component" value="Unassembled WGS sequence"/>
</dbReference>
<keyword evidence="4" id="KW-1185">Reference proteome</keyword>
<dbReference type="AlphaFoldDB" id="A0A8J7QEP0"/>
<keyword evidence="1" id="KW-0175">Coiled coil</keyword>
<accession>A0A8J7QEP0</accession>
<evidence type="ECO:0000313" key="3">
    <source>
        <dbReference type="EMBL" id="MBO1322579.1"/>
    </source>
</evidence>
<dbReference type="Pfam" id="PF07481">
    <property type="entry name" value="DUF1521"/>
    <property type="match status" value="1"/>
</dbReference>
<dbReference type="InterPro" id="IPR011086">
    <property type="entry name" value="DUF1521"/>
</dbReference>
<evidence type="ECO:0000313" key="4">
    <source>
        <dbReference type="Proteomes" id="UP000664417"/>
    </source>
</evidence>
<organism evidence="3 4">
    <name type="scientific">Acanthopleuribacter pedis</name>
    <dbReference type="NCBI Taxonomy" id="442870"/>
    <lineage>
        <taxon>Bacteria</taxon>
        <taxon>Pseudomonadati</taxon>
        <taxon>Acidobacteriota</taxon>
        <taxon>Holophagae</taxon>
        <taxon>Acanthopleuribacterales</taxon>
        <taxon>Acanthopleuribacteraceae</taxon>
        <taxon>Acanthopleuribacter</taxon>
    </lineage>
</organism>
<dbReference type="Gene3D" id="1.10.238.10">
    <property type="entry name" value="EF-hand"/>
    <property type="match status" value="1"/>
</dbReference>
<evidence type="ECO:0000259" key="2">
    <source>
        <dbReference type="Pfam" id="PF07481"/>
    </source>
</evidence>
<feature type="domain" description="DUF1521" evidence="2">
    <location>
        <begin position="88"/>
        <end position="239"/>
    </location>
</feature>